<dbReference type="PANTHER" id="PTHR38567:SF1">
    <property type="entry name" value="DUF4291 DOMAIN-CONTAINING PROTEIN"/>
    <property type="match status" value="1"/>
</dbReference>
<accession>A0ABN2YPE6</accession>
<dbReference type="Proteomes" id="UP001422759">
    <property type="component" value="Unassembled WGS sequence"/>
</dbReference>
<dbReference type="PANTHER" id="PTHR38567">
    <property type="entry name" value="DUF4291 DOMAIN-CONTAINING PROTEIN"/>
    <property type="match status" value="1"/>
</dbReference>
<gene>
    <name evidence="1" type="ORF">GCM10009760_00990</name>
</gene>
<comment type="caution">
    <text evidence="1">The sequence shown here is derived from an EMBL/GenBank/DDBJ whole genome shotgun (WGS) entry which is preliminary data.</text>
</comment>
<dbReference type="RefSeq" id="WP_344459478.1">
    <property type="nucleotide sequence ID" value="NZ_BAAANT010000001.1"/>
</dbReference>
<evidence type="ECO:0000313" key="1">
    <source>
        <dbReference type="EMBL" id="GAA2129590.1"/>
    </source>
</evidence>
<protein>
    <submittedName>
        <fullName evidence="1">DUF4291 domain-containing protein</fullName>
    </submittedName>
</protein>
<keyword evidence="2" id="KW-1185">Reference proteome</keyword>
<evidence type="ECO:0000313" key="2">
    <source>
        <dbReference type="Proteomes" id="UP001422759"/>
    </source>
</evidence>
<organism evidence="1 2">
    <name type="scientific">Kitasatospora kazusensis</name>
    <dbReference type="NCBI Taxonomy" id="407974"/>
    <lineage>
        <taxon>Bacteria</taxon>
        <taxon>Bacillati</taxon>
        <taxon>Actinomycetota</taxon>
        <taxon>Actinomycetes</taxon>
        <taxon>Kitasatosporales</taxon>
        <taxon>Streptomycetaceae</taxon>
        <taxon>Kitasatospora</taxon>
    </lineage>
</organism>
<dbReference type="Pfam" id="PF14124">
    <property type="entry name" value="DUF4291"/>
    <property type="match status" value="1"/>
</dbReference>
<sequence>MPLPARQIRAAHTATTITVYQAFSPHIAEPAAATGRFPEAFKRERMTWIKPSFLWMMYRSDWARSAGQERVLAVTVRRDGFDWALANSALSSYDAQQHRSRDHWRREVRQQPVRVQWDPERNLALQPLPRRSLQVGLRGEAVRRYLDEWITGIEDVTALADHVRRERDSALLPAEAPYPLPPELAERIGSTACQGTGGTNGQ</sequence>
<reference evidence="1 2" key="1">
    <citation type="journal article" date="2019" name="Int. J. Syst. Evol. Microbiol.">
        <title>The Global Catalogue of Microorganisms (GCM) 10K type strain sequencing project: providing services to taxonomists for standard genome sequencing and annotation.</title>
        <authorList>
            <consortium name="The Broad Institute Genomics Platform"/>
            <consortium name="The Broad Institute Genome Sequencing Center for Infectious Disease"/>
            <person name="Wu L."/>
            <person name="Ma J."/>
        </authorList>
    </citation>
    <scope>NUCLEOTIDE SEQUENCE [LARGE SCALE GENOMIC DNA]</scope>
    <source>
        <strain evidence="1 2">JCM 14560</strain>
    </source>
</reference>
<proteinExistence type="predicted"/>
<dbReference type="EMBL" id="BAAANT010000001">
    <property type="protein sequence ID" value="GAA2129590.1"/>
    <property type="molecule type" value="Genomic_DNA"/>
</dbReference>
<name>A0ABN2YPE6_9ACTN</name>
<dbReference type="InterPro" id="IPR025633">
    <property type="entry name" value="DUF4291"/>
</dbReference>